<feature type="compositionally biased region" description="Basic and acidic residues" evidence="1">
    <location>
        <begin position="11"/>
        <end position="21"/>
    </location>
</feature>
<name>A0A6G0YLR6_APHCR</name>
<comment type="caution">
    <text evidence="2">The sequence shown here is derived from an EMBL/GenBank/DDBJ whole genome shotgun (WGS) entry which is preliminary data.</text>
</comment>
<dbReference type="AlphaFoldDB" id="A0A6G0YLR6"/>
<evidence type="ECO:0000313" key="2">
    <source>
        <dbReference type="EMBL" id="KAF0758285.1"/>
    </source>
</evidence>
<organism evidence="2 3">
    <name type="scientific">Aphis craccivora</name>
    <name type="common">Cowpea aphid</name>
    <dbReference type="NCBI Taxonomy" id="307492"/>
    <lineage>
        <taxon>Eukaryota</taxon>
        <taxon>Metazoa</taxon>
        <taxon>Ecdysozoa</taxon>
        <taxon>Arthropoda</taxon>
        <taxon>Hexapoda</taxon>
        <taxon>Insecta</taxon>
        <taxon>Pterygota</taxon>
        <taxon>Neoptera</taxon>
        <taxon>Paraneoptera</taxon>
        <taxon>Hemiptera</taxon>
        <taxon>Sternorrhyncha</taxon>
        <taxon>Aphidomorpha</taxon>
        <taxon>Aphidoidea</taxon>
        <taxon>Aphididae</taxon>
        <taxon>Aphidini</taxon>
        <taxon>Aphis</taxon>
        <taxon>Aphis</taxon>
    </lineage>
</organism>
<dbReference type="EMBL" id="VUJU01003337">
    <property type="protein sequence ID" value="KAF0758285.1"/>
    <property type="molecule type" value="Genomic_DNA"/>
</dbReference>
<proteinExistence type="predicted"/>
<dbReference type="Proteomes" id="UP000478052">
    <property type="component" value="Unassembled WGS sequence"/>
</dbReference>
<sequence>MESQPNKPKREHGSSKSENDGSVRPPGADKPAAGGSAEPANKAGLQNKNKYGSVPPPCLKSDAEVSQWLLEAEQEDRRLAGCDAEGSGERRGRARRSGGRGAEDGLPESSRHPANRRWRHRGCIYQLPVSDPIPMPVIPYDPYNQLWLRQEFRRIQGNKPPVKKVPKKKRKSMQALAADGFVVAKGCQSDDDDYDSEDDLEYNEKGEVVCPICSRMPVEVGVDVTPRGQDTAATIVTTADDSIIAVVDCPPADAVHDAAFVIAARAAIRKTSVDLLHEVYIYIL</sequence>
<dbReference type="OrthoDB" id="6616967at2759"/>
<evidence type="ECO:0000313" key="3">
    <source>
        <dbReference type="Proteomes" id="UP000478052"/>
    </source>
</evidence>
<keyword evidence="3" id="KW-1185">Reference proteome</keyword>
<accession>A0A6G0YLR6</accession>
<feature type="region of interest" description="Disordered" evidence="1">
    <location>
        <begin position="76"/>
        <end position="114"/>
    </location>
</feature>
<reference evidence="2 3" key="1">
    <citation type="submission" date="2019-08" db="EMBL/GenBank/DDBJ databases">
        <title>Whole genome of Aphis craccivora.</title>
        <authorList>
            <person name="Voronova N.V."/>
            <person name="Shulinski R.S."/>
            <person name="Bandarenka Y.V."/>
            <person name="Zhorov D.G."/>
            <person name="Warner D."/>
        </authorList>
    </citation>
    <scope>NUCLEOTIDE SEQUENCE [LARGE SCALE GENOMIC DNA]</scope>
    <source>
        <strain evidence="2">180601</strain>
        <tissue evidence="2">Whole Body</tissue>
    </source>
</reference>
<protein>
    <submittedName>
        <fullName evidence="2">Uncharacterized protein</fullName>
    </submittedName>
</protein>
<feature type="region of interest" description="Disordered" evidence="1">
    <location>
        <begin position="1"/>
        <end position="59"/>
    </location>
</feature>
<gene>
    <name evidence="2" type="ORF">FWK35_00039149</name>
</gene>
<evidence type="ECO:0000256" key="1">
    <source>
        <dbReference type="SAM" id="MobiDB-lite"/>
    </source>
</evidence>